<organism evidence="2">
    <name type="scientific">Sesamum calycinum</name>
    <dbReference type="NCBI Taxonomy" id="2727403"/>
    <lineage>
        <taxon>Eukaryota</taxon>
        <taxon>Viridiplantae</taxon>
        <taxon>Streptophyta</taxon>
        <taxon>Embryophyta</taxon>
        <taxon>Tracheophyta</taxon>
        <taxon>Spermatophyta</taxon>
        <taxon>Magnoliopsida</taxon>
        <taxon>eudicotyledons</taxon>
        <taxon>Gunneridae</taxon>
        <taxon>Pentapetalae</taxon>
        <taxon>asterids</taxon>
        <taxon>lamiids</taxon>
        <taxon>Lamiales</taxon>
        <taxon>Pedaliaceae</taxon>
        <taxon>Sesamum</taxon>
    </lineage>
</organism>
<reference evidence="2" key="2">
    <citation type="journal article" date="2024" name="Plant">
        <title>Genomic evolution and insights into agronomic trait innovations of Sesamum species.</title>
        <authorList>
            <person name="Miao H."/>
            <person name="Wang L."/>
            <person name="Qu L."/>
            <person name="Liu H."/>
            <person name="Sun Y."/>
            <person name="Le M."/>
            <person name="Wang Q."/>
            <person name="Wei S."/>
            <person name="Zheng Y."/>
            <person name="Lin W."/>
            <person name="Duan Y."/>
            <person name="Cao H."/>
            <person name="Xiong S."/>
            <person name="Wang X."/>
            <person name="Wei L."/>
            <person name="Li C."/>
            <person name="Ma Q."/>
            <person name="Ju M."/>
            <person name="Zhao R."/>
            <person name="Li G."/>
            <person name="Mu C."/>
            <person name="Tian Q."/>
            <person name="Mei H."/>
            <person name="Zhang T."/>
            <person name="Gao T."/>
            <person name="Zhang H."/>
        </authorList>
    </citation>
    <scope>NUCLEOTIDE SEQUENCE</scope>
    <source>
        <strain evidence="2">KEN8</strain>
    </source>
</reference>
<dbReference type="PANTHER" id="PTHR11439:SF511">
    <property type="match status" value="1"/>
</dbReference>
<dbReference type="EMBL" id="JACGWM010000561">
    <property type="protein sequence ID" value="KAL0302434.1"/>
    <property type="molecule type" value="Genomic_DNA"/>
</dbReference>
<name>A0AAW2K706_9LAMI</name>
<proteinExistence type="predicted"/>
<protein>
    <submittedName>
        <fullName evidence="2">Uncharacterized protein</fullName>
    </submittedName>
</protein>
<accession>A0AAW2K706</accession>
<evidence type="ECO:0000313" key="2">
    <source>
        <dbReference type="EMBL" id="KAL0302434.1"/>
    </source>
</evidence>
<feature type="signal peptide" evidence="1">
    <location>
        <begin position="1"/>
        <end position="23"/>
    </location>
</feature>
<reference evidence="2" key="1">
    <citation type="submission" date="2020-06" db="EMBL/GenBank/DDBJ databases">
        <authorList>
            <person name="Li T."/>
            <person name="Hu X."/>
            <person name="Zhang T."/>
            <person name="Song X."/>
            <person name="Zhang H."/>
            <person name="Dai N."/>
            <person name="Sheng W."/>
            <person name="Hou X."/>
            <person name="Wei L."/>
        </authorList>
    </citation>
    <scope>NUCLEOTIDE SEQUENCE</scope>
    <source>
        <strain evidence="2">KEN8</strain>
        <tissue evidence="2">Leaf</tissue>
    </source>
</reference>
<dbReference type="CDD" id="cd09272">
    <property type="entry name" value="RNase_HI_RT_Ty1"/>
    <property type="match status" value="1"/>
</dbReference>
<comment type="caution">
    <text evidence="2">The sequence shown here is derived from an EMBL/GenBank/DDBJ whole genome shotgun (WGS) entry which is preliminary data.</text>
</comment>
<feature type="chain" id="PRO_5043699673" evidence="1">
    <location>
        <begin position="24"/>
        <end position="129"/>
    </location>
</feature>
<sequence>MAATIRVLKWLSYILSDFGISVSLPIQVYCDNQVAMHIMANPVFHDRTKHIELDCHVLADIFTKVLSFKQFLFLLAKLGLAALHPSPTCGGGDVKYTSDERGAILSELQHHKGKDDAGDKVDITFLDSG</sequence>
<keyword evidence="1" id="KW-0732">Signal</keyword>
<gene>
    <name evidence="2" type="ORF">Scaly_3032500</name>
</gene>
<dbReference type="PANTHER" id="PTHR11439">
    <property type="entry name" value="GAG-POL-RELATED RETROTRANSPOSON"/>
    <property type="match status" value="1"/>
</dbReference>
<evidence type="ECO:0000256" key="1">
    <source>
        <dbReference type="SAM" id="SignalP"/>
    </source>
</evidence>
<dbReference type="AlphaFoldDB" id="A0AAW2K706"/>